<protein>
    <submittedName>
        <fullName evidence="1">Uncharacterized protein</fullName>
    </submittedName>
</protein>
<evidence type="ECO:0000313" key="2">
    <source>
        <dbReference type="Proteomes" id="UP000012062"/>
    </source>
</evidence>
<organism evidence="1 2">
    <name type="scientific">Mesorhizobium metallidurans STM 2683</name>
    <dbReference type="NCBI Taxonomy" id="1297569"/>
    <lineage>
        <taxon>Bacteria</taxon>
        <taxon>Pseudomonadati</taxon>
        <taxon>Pseudomonadota</taxon>
        <taxon>Alphaproteobacteria</taxon>
        <taxon>Hyphomicrobiales</taxon>
        <taxon>Phyllobacteriaceae</taxon>
        <taxon>Mesorhizobium</taxon>
    </lineage>
</organism>
<comment type="caution">
    <text evidence="1">The sequence shown here is derived from an EMBL/GenBank/DDBJ whole genome shotgun (WGS) entry which is preliminary data.</text>
</comment>
<proteinExistence type="predicted"/>
<dbReference type="EMBL" id="CAUM01000111">
    <property type="protein sequence ID" value="CCV06918.1"/>
    <property type="molecule type" value="Genomic_DNA"/>
</dbReference>
<evidence type="ECO:0000313" key="1">
    <source>
        <dbReference type="EMBL" id="CCV06918.1"/>
    </source>
</evidence>
<reference evidence="1 2" key="1">
    <citation type="submission" date="2013-02" db="EMBL/GenBank/DDBJ databases">
        <authorList>
            <person name="Genoscope - CEA"/>
        </authorList>
    </citation>
    <scope>NUCLEOTIDE SEQUENCE [LARGE SCALE GENOMIC DNA]</scope>
    <source>
        <strain evidence="1 2">STM 2683</strain>
    </source>
</reference>
<accession>M5ESE4</accession>
<dbReference type="AlphaFoldDB" id="M5ESE4"/>
<dbReference type="Proteomes" id="UP000012062">
    <property type="component" value="Unassembled WGS sequence"/>
</dbReference>
<keyword evidence="2" id="KW-1185">Reference proteome</keyword>
<gene>
    <name evidence="1" type="ORF">MESS2_440023</name>
</gene>
<name>M5ESE4_9HYPH</name>
<sequence length="181" mass="19580">MAARRIDRDLHRALHHTVDAVGGIFLDEQMLAGGIAFDFATTEQQIELARIDARKARQIISVVRASKSHIDAPISVIAKVYGKTGAHQSPVFIHVTAPSKGMGSDTGASGIRSACIEGRLHARWEEPNAQTATVKCLGDQKPRQKSPPWAGCFPDHEFCCARPNRISTAPGYVCAKTCHGL</sequence>